<reference evidence="2 3" key="1">
    <citation type="submission" date="2019-08" db="EMBL/GenBank/DDBJ databases">
        <authorList>
            <person name="Wang G."/>
            <person name="Xu Z."/>
        </authorList>
    </citation>
    <scope>NUCLEOTIDE SEQUENCE [LARGE SCALE GENOMIC DNA]</scope>
    <source>
        <strain evidence="2 3">ZX</strain>
    </source>
</reference>
<dbReference type="Proteomes" id="UP000322077">
    <property type="component" value="Unassembled WGS sequence"/>
</dbReference>
<evidence type="ECO:0000256" key="1">
    <source>
        <dbReference type="SAM" id="SignalP"/>
    </source>
</evidence>
<name>A0A5D9CDE0_9SPHN</name>
<evidence type="ECO:0000313" key="2">
    <source>
        <dbReference type="EMBL" id="TZG28161.1"/>
    </source>
</evidence>
<feature type="chain" id="PRO_5022688740" evidence="1">
    <location>
        <begin position="20"/>
        <end position="236"/>
    </location>
</feature>
<sequence length="236" mass="24060">MRFVVGLLVAVCAMAPASAGIVINSNAAGQSFAMAYTGLVGGVTTNNVTAQGNFTFTSVSNAGKTFNFTYNMLNNSNYDSRLSSFGFNAAPNISSVSSTGYFGYSNTNANYPQGIGNIEICFTAVSNGTCTGNGAGLTSNPDQSGSGTFALTFANAMSSIELSDFAVRFQSINPKINGSSSGVGTGSLIGLDGGVVGAAPDPATWMLMLTGFGLVGMAMRRRGSAFSPQPGVFLAR</sequence>
<keyword evidence="1" id="KW-0732">Signal</keyword>
<dbReference type="EMBL" id="VTOU01000002">
    <property type="protein sequence ID" value="TZG28161.1"/>
    <property type="molecule type" value="Genomic_DNA"/>
</dbReference>
<organism evidence="2 3">
    <name type="scientific">Sphingomonas montanisoli</name>
    <dbReference type="NCBI Taxonomy" id="2606412"/>
    <lineage>
        <taxon>Bacteria</taxon>
        <taxon>Pseudomonadati</taxon>
        <taxon>Pseudomonadota</taxon>
        <taxon>Alphaproteobacteria</taxon>
        <taxon>Sphingomonadales</taxon>
        <taxon>Sphingomonadaceae</taxon>
        <taxon>Sphingomonas</taxon>
    </lineage>
</organism>
<gene>
    <name evidence="2" type="ORF">FYJ91_10915</name>
</gene>
<keyword evidence="3" id="KW-1185">Reference proteome</keyword>
<proteinExistence type="predicted"/>
<feature type="signal peptide" evidence="1">
    <location>
        <begin position="1"/>
        <end position="19"/>
    </location>
</feature>
<dbReference type="NCBIfam" id="NF035944">
    <property type="entry name" value="PEPxxWA-CTERM"/>
    <property type="match status" value="1"/>
</dbReference>
<dbReference type="NCBIfam" id="NF033947">
    <property type="entry name" value="PEP-cistern"/>
    <property type="match status" value="1"/>
</dbReference>
<evidence type="ECO:0000313" key="3">
    <source>
        <dbReference type="Proteomes" id="UP000322077"/>
    </source>
</evidence>
<accession>A0A5D9CDE0</accession>
<protein>
    <submittedName>
        <fullName evidence="2">PEP-CTERM sorting domain-containing protein</fullName>
    </submittedName>
</protein>
<dbReference type="AlphaFoldDB" id="A0A5D9CDE0"/>
<comment type="caution">
    <text evidence="2">The sequence shown here is derived from an EMBL/GenBank/DDBJ whole genome shotgun (WGS) entry which is preliminary data.</text>
</comment>